<gene>
    <name evidence="2" type="ORF">METZ01_LOCUS455456</name>
</gene>
<dbReference type="EMBL" id="UINC01189077">
    <property type="protein sequence ID" value="SVE02602.1"/>
    <property type="molecule type" value="Genomic_DNA"/>
</dbReference>
<proteinExistence type="predicted"/>
<accession>A0A383A4B8</accession>
<reference evidence="2" key="1">
    <citation type="submission" date="2018-05" db="EMBL/GenBank/DDBJ databases">
        <authorList>
            <person name="Lanie J.A."/>
            <person name="Ng W.-L."/>
            <person name="Kazmierczak K.M."/>
            <person name="Andrzejewski T.M."/>
            <person name="Davidsen T.M."/>
            <person name="Wayne K.J."/>
            <person name="Tettelin H."/>
            <person name="Glass J.I."/>
            <person name="Rusch D."/>
            <person name="Podicherti R."/>
            <person name="Tsui H.-C.T."/>
            <person name="Winkler M.E."/>
        </authorList>
    </citation>
    <scope>NUCLEOTIDE SEQUENCE</scope>
</reference>
<sequence length="112" mass="13188">CFWDKFALRMLPDEEIQRGAKVEFPPLQNRANISFNIDQGSDGVIRPEHDEFTQDDIISGEKTMTITLDQDIHLIRDVQKGMHSRGFSEVWLNDEESRVQHYHSWLDHCMED</sequence>
<evidence type="ECO:0000259" key="1">
    <source>
        <dbReference type="Pfam" id="PF00848"/>
    </source>
</evidence>
<name>A0A383A4B8_9ZZZZ</name>
<feature type="domain" description="Aromatic-ring-hydroxylating dioxygenase alpha subunit C-terminal" evidence="1">
    <location>
        <begin position="63"/>
        <end position="111"/>
    </location>
</feature>
<protein>
    <recommendedName>
        <fullName evidence="1">Aromatic-ring-hydroxylating dioxygenase alpha subunit C-terminal domain-containing protein</fullName>
    </recommendedName>
</protein>
<dbReference type="AlphaFoldDB" id="A0A383A4B8"/>
<feature type="non-terminal residue" evidence="2">
    <location>
        <position position="1"/>
    </location>
</feature>
<dbReference type="GO" id="GO:0051537">
    <property type="term" value="F:2 iron, 2 sulfur cluster binding"/>
    <property type="evidence" value="ECO:0007669"/>
    <property type="project" value="InterPro"/>
</dbReference>
<dbReference type="Gene3D" id="3.90.380.10">
    <property type="entry name" value="Naphthalene 1,2-dioxygenase Alpha Subunit, Chain A, domain 1"/>
    <property type="match status" value="1"/>
</dbReference>
<dbReference type="Pfam" id="PF00848">
    <property type="entry name" value="Ring_hydroxyl_A"/>
    <property type="match status" value="1"/>
</dbReference>
<dbReference type="GO" id="GO:0005506">
    <property type="term" value="F:iron ion binding"/>
    <property type="evidence" value="ECO:0007669"/>
    <property type="project" value="InterPro"/>
</dbReference>
<evidence type="ECO:0000313" key="2">
    <source>
        <dbReference type="EMBL" id="SVE02602.1"/>
    </source>
</evidence>
<dbReference type="InterPro" id="IPR015879">
    <property type="entry name" value="Ring_hydroxy_dOase_asu_C_dom"/>
</dbReference>
<organism evidence="2">
    <name type="scientific">marine metagenome</name>
    <dbReference type="NCBI Taxonomy" id="408172"/>
    <lineage>
        <taxon>unclassified sequences</taxon>
        <taxon>metagenomes</taxon>
        <taxon>ecological metagenomes</taxon>
    </lineage>
</organism>
<dbReference type="SUPFAM" id="SSF55961">
    <property type="entry name" value="Bet v1-like"/>
    <property type="match status" value="1"/>
</dbReference>